<dbReference type="EMBL" id="CT868011">
    <property type="protein sequence ID" value="CAK61082.1"/>
    <property type="molecule type" value="Genomic_DNA"/>
</dbReference>
<name>A0BRB5_PARTE</name>
<dbReference type="Proteomes" id="UP000000600">
    <property type="component" value="Unassembled WGS sequence"/>
</dbReference>
<dbReference type="OrthoDB" id="291864at2759"/>
<sequence>MFYNLPRTPYMQTRVQPRVLYNGFEKYNTKIVKVQNTFEYYHYLQKKKEYQDQQKELLEGLKMENDEMKKLSYSVKCFGVSNKEGKFGVQSQRKFMGGSFESQPTYEVNVQSERISYPFKSKRLMTSRRLQREKQKPLSEIIKLPERPETVRTEHLSNVDKIVRKSRIKFKQQHSQPQPEIVFEKEKAKYQSYSRLLSEAHSHESFYKILSP</sequence>
<dbReference type="OMA" id="PRTPYMQ"/>
<dbReference type="InParanoid" id="A0BRB5"/>
<evidence type="ECO:0000313" key="1">
    <source>
        <dbReference type="EMBL" id="CAK61082.1"/>
    </source>
</evidence>
<accession>A0BRB5</accession>
<protein>
    <recommendedName>
        <fullName evidence="3">TPX2 C-terminal domain-containing protein</fullName>
    </recommendedName>
</protein>
<dbReference type="KEGG" id="ptm:GSPATT00031313001"/>
<evidence type="ECO:0000313" key="2">
    <source>
        <dbReference type="Proteomes" id="UP000000600"/>
    </source>
</evidence>
<keyword evidence="2" id="KW-1185">Reference proteome</keyword>
<dbReference type="GeneID" id="5014264"/>
<reference evidence="1 2" key="1">
    <citation type="journal article" date="2006" name="Nature">
        <title>Global trends of whole-genome duplications revealed by the ciliate Paramecium tetraurelia.</title>
        <authorList>
            <consortium name="Genoscope"/>
            <person name="Aury J.-M."/>
            <person name="Jaillon O."/>
            <person name="Duret L."/>
            <person name="Noel B."/>
            <person name="Jubin C."/>
            <person name="Porcel B.M."/>
            <person name="Segurens B."/>
            <person name="Daubin V."/>
            <person name="Anthouard V."/>
            <person name="Aiach N."/>
            <person name="Arnaiz O."/>
            <person name="Billaut A."/>
            <person name="Beisson J."/>
            <person name="Blanc I."/>
            <person name="Bouhouche K."/>
            <person name="Camara F."/>
            <person name="Duharcourt S."/>
            <person name="Guigo R."/>
            <person name="Gogendeau D."/>
            <person name="Katinka M."/>
            <person name="Keller A.-M."/>
            <person name="Kissmehl R."/>
            <person name="Klotz C."/>
            <person name="Koll F."/>
            <person name="Le Moue A."/>
            <person name="Lepere C."/>
            <person name="Malinsky S."/>
            <person name="Nowacki M."/>
            <person name="Nowak J.K."/>
            <person name="Plattner H."/>
            <person name="Poulain J."/>
            <person name="Ruiz F."/>
            <person name="Serrano V."/>
            <person name="Zagulski M."/>
            <person name="Dessen P."/>
            <person name="Betermier M."/>
            <person name="Weissenbach J."/>
            <person name="Scarpelli C."/>
            <person name="Schachter V."/>
            <person name="Sperling L."/>
            <person name="Meyer E."/>
            <person name="Cohen J."/>
            <person name="Wincker P."/>
        </authorList>
    </citation>
    <scope>NUCLEOTIDE SEQUENCE [LARGE SCALE GENOMIC DNA]</scope>
    <source>
        <strain evidence="1 2">Stock d4-2</strain>
    </source>
</reference>
<dbReference type="RefSeq" id="XP_001428480.1">
    <property type="nucleotide sequence ID" value="XM_001428443.1"/>
</dbReference>
<dbReference type="HOGENOM" id="CLU_1301796_0_0_1"/>
<organism evidence="1 2">
    <name type="scientific">Paramecium tetraurelia</name>
    <dbReference type="NCBI Taxonomy" id="5888"/>
    <lineage>
        <taxon>Eukaryota</taxon>
        <taxon>Sar</taxon>
        <taxon>Alveolata</taxon>
        <taxon>Ciliophora</taxon>
        <taxon>Intramacronucleata</taxon>
        <taxon>Oligohymenophorea</taxon>
        <taxon>Peniculida</taxon>
        <taxon>Parameciidae</taxon>
        <taxon>Paramecium</taxon>
    </lineage>
</organism>
<gene>
    <name evidence="1" type="ORF">GSPATT00031313001</name>
</gene>
<proteinExistence type="predicted"/>
<dbReference type="AlphaFoldDB" id="A0BRB5"/>
<evidence type="ECO:0008006" key="3">
    <source>
        <dbReference type="Google" id="ProtNLM"/>
    </source>
</evidence>